<sequence length="152" mass="17375">MKIAEIKVGQLIAWVIYLLMFAIVLIEPNQLMSITEVNDGPGAAADGLMALIGFVVICVLFVFLDLSFHLFLRHNKFRLSAIMLLLFNGIYKTCEYYFIYSGYEGRYLTENTYESVPTADALVFFAEINGIIVLYLVTMILFSKLLGYWSRR</sequence>
<feature type="transmembrane region" description="Helical" evidence="1">
    <location>
        <begin position="79"/>
        <end position="99"/>
    </location>
</feature>
<protein>
    <recommendedName>
        <fullName evidence="4">Transmembrane protein</fullName>
    </recommendedName>
</protein>
<feature type="transmembrane region" description="Helical" evidence="1">
    <location>
        <begin position="12"/>
        <end position="28"/>
    </location>
</feature>
<reference evidence="2 3" key="1">
    <citation type="journal article" date="2011" name="Stand. Genomic Sci.">
        <title>Complete genome sequence of Bacteroides salanitronis type strain (BL78).</title>
        <authorList>
            <person name="Gronow S."/>
            <person name="Held B."/>
            <person name="Lucas S."/>
            <person name="Lapidus A."/>
            <person name="Del Rio T.G."/>
            <person name="Nolan M."/>
            <person name="Tice H."/>
            <person name="Deshpande S."/>
            <person name="Cheng J.F."/>
            <person name="Pitluck S."/>
            <person name="Liolios K."/>
            <person name="Pagani I."/>
            <person name="Ivanova N."/>
            <person name="Mavromatis K."/>
            <person name="Pati A."/>
            <person name="Tapia R."/>
            <person name="Han C."/>
            <person name="Goodwin L."/>
            <person name="Chen A."/>
            <person name="Palaniappan K."/>
            <person name="Land M."/>
            <person name="Hauser L."/>
            <person name="Chang Y.J."/>
            <person name="Jeffries C.D."/>
            <person name="Brambilla E.M."/>
            <person name="Rohde M."/>
            <person name="Goker M."/>
            <person name="Detter J.C."/>
            <person name="Woyke T."/>
            <person name="Bristow J."/>
            <person name="Markowitz V."/>
            <person name="Hugenholtz P."/>
            <person name="Kyrpides N.C."/>
            <person name="Klenk H.P."/>
            <person name="Eisen J.A."/>
        </authorList>
    </citation>
    <scope>NUCLEOTIDE SEQUENCE [LARGE SCALE GENOMIC DNA]</scope>
    <source>
        <strain evidence="2 3">DSM 18170</strain>
    </source>
</reference>
<evidence type="ECO:0000256" key="1">
    <source>
        <dbReference type="SAM" id="Phobius"/>
    </source>
</evidence>
<proteinExistence type="predicted"/>
<keyword evidence="1" id="KW-0812">Transmembrane</keyword>
<name>F0R3Q5_PHOSB</name>
<dbReference type="RefSeq" id="WP_013619049.1">
    <property type="nucleotide sequence ID" value="NC_015164.1"/>
</dbReference>
<evidence type="ECO:0000313" key="3">
    <source>
        <dbReference type="Proteomes" id="UP000007486"/>
    </source>
</evidence>
<dbReference type="EMBL" id="CP002530">
    <property type="protein sequence ID" value="ADY37684.1"/>
    <property type="molecule type" value="Genomic_DNA"/>
</dbReference>
<dbReference type="AlphaFoldDB" id="F0R3Q5"/>
<dbReference type="eggNOG" id="ENOG50310YN">
    <property type="taxonomic scope" value="Bacteria"/>
</dbReference>
<gene>
    <name evidence="2" type="ordered locus">Bacsa_3156</name>
</gene>
<dbReference type="OrthoDB" id="1039614at2"/>
<dbReference type="HOGENOM" id="CLU_1718496_0_0_10"/>
<keyword evidence="3" id="KW-1185">Reference proteome</keyword>
<accession>F0R3Q5</accession>
<dbReference type="STRING" id="667015.Bacsa_3156"/>
<evidence type="ECO:0008006" key="4">
    <source>
        <dbReference type="Google" id="ProtNLM"/>
    </source>
</evidence>
<organism evidence="2 3">
    <name type="scientific">Phocaeicola salanitronis (strain DSM 18170 / JCM 13657 / CCUG 60908 / BL78)</name>
    <name type="common">Bacteroides salanitronis</name>
    <dbReference type="NCBI Taxonomy" id="667015"/>
    <lineage>
        <taxon>Bacteria</taxon>
        <taxon>Pseudomonadati</taxon>
        <taxon>Bacteroidota</taxon>
        <taxon>Bacteroidia</taxon>
        <taxon>Bacteroidales</taxon>
        <taxon>Bacteroidaceae</taxon>
        <taxon>Phocaeicola</taxon>
    </lineage>
</organism>
<feature type="transmembrane region" description="Helical" evidence="1">
    <location>
        <begin position="48"/>
        <end position="72"/>
    </location>
</feature>
<keyword evidence="1" id="KW-1133">Transmembrane helix</keyword>
<dbReference type="GeneID" id="82444604"/>
<dbReference type="KEGG" id="bsa:Bacsa_3156"/>
<keyword evidence="1" id="KW-0472">Membrane</keyword>
<evidence type="ECO:0000313" key="2">
    <source>
        <dbReference type="EMBL" id="ADY37684.1"/>
    </source>
</evidence>
<dbReference type="Proteomes" id="UP000007486">
    <property type="component" value="Chromosome"/>
</dbReference>
<feature type="transmembrane region" description="Helical" evidence="1">
    <location>
        <begin position="119"/>
        <end position="142"/>
    </location>
</feature>